<reference evidence="5 6" key="1">
    <citation type="submission" date="2017-12" db="EMBL/GenBank/DDBJ databases">
        <title>Hemimetabolous genomes reveal molecular basis of termite eusociality.</title>
        <authorList>
            <person name="Harrison M.C."/>
            <person name="Jongepier E."/>
            <person name="Robertson H.M."/>
            <person name="Arning N."/>
            <person name="Bitard-Feildel T."/>
            <person name="Chao H."/>
            <person name="Childers C.P."/>
            <person name="Dinh H."/>
            <person name="Doddapaneni H."/>
            <person name="Dugan S."/>
            <person name="Gowin J."/>
            <person name="Greiner C."/>
            <person name="Han Y."/>
            <person name="Hu H."/>
            <person name="Hughes D.S.T."/>
            <person name="Huylmans A.-K."/>
            <person name="Kemena C."/>
            <person name="Kremer L.P.M."/>
            <person name="Lee S.L."/>
            <person name="Lopez-Ezquerra A."/>
            <person name="Mallet L."/>
            <person name="Monroy-Kuhn J.M."/>
            <person name="Moser A."/>
            <person name="Murali S.C."/>
            <person name="Muzny D.M."/>
            <person name="Otani S."/>
            <person name="Piulachs M.-D."/>
            <person name="Poelchau M."/>
            <person name="Qu J."/>
            <person name="Schaub F."/>
            <person name="Wada-Katsumata A."/>
            <person name="Worley K.C."/>
            <person name="Xie Q."/>
            <person name="Ylla G."/>
            <person name="Poulsen M."/>
            <person name="Gibbs R.A."/>
            <person name="Schal C."/>
            <person name="Richards S."/>
            <person name="Belles X."/>
            <person name="Korb J."/>
            <person name="Bornberg-Bauer E."/>
        </authorList>
    </citation>
    <scope>NUCLEOTIDE SEQUENCE [LARGE SCALE GENOMIC DNA]</scope>
    <source>
        <tissue evidence="5">Whole body</tissue>
    </source>
</reference>
<dbReference type="InterPro" id="IPR016024">
    <property type="entry name" value="ARM-type_fold"/>
</dbReference>
<dbReference type="InterPro" id="IPR011989">
    <property type="entry name" value="ARM-like"/>
</dbReference>
<organism evidence="5 6">
    <name type="scientific">Cryptotermes secundus</name>
    <dbReference type="NCBI Taxonomy" id="105785"/>
    <lineage>
        <taxon>Eukaryota</taxon>
        <taxon>Metazoa</taxon>
        <taxon>Ecdysozoa</taxon>
        <taxon>Arthropoda</taxon>
        <taxon>Hexapoda</taxon>
        <taxon>Insecta</taxon>
        <taxon>Pterygota</taxon>
        <taxon>Neoptera</taxon>
        <taxon>Polyneoptera</taxon>
        <taxon>Dictyoptera</taxon>
        <taxon>Blattodea</taxon>
        <taxon>Blattoidea</taxon>
        <taxon>Termitoidae</taxon>
        <taxon>Kalotermitidae</taxon>
        <taxon>Cryptotermitinae</taxon>
        <taxon>Cryptotermes</taxon>
    </lineage>
</organism>
<dbReference type="SUPFAM" id="SSF48371">
    <property type="entry name" value="ARM repeat"/>
    <property type="match status" value="1"/>
</dbReference>
<dbReference type="Gene3D" id="1.25.10.10">
    <property type="entry name" value="Leucine-rich Repeat Variant"/>
    <property type="match status" value="1"/>
</dbReference>
<dbReference type="GO" id="GO:0005634">
    <property type="term" value="C:nucleus"/>
    <property type="evidence" value="ECO:0007669"/>
    <property type="project" value="UniProtKB-SubCell"/>
</dbReference>
<keyword evidence="3" id="KW-0732">Signal</keyword>
<evidence type="ECO:0000256" key="1">
    <source>
        <dbReference type="ARBA" id="ARBA00009340"/>
    </source>
</evidence>
<keyword evidence="2" id="KW-0963">Cytoplasm</keyword>
<dbReference type="GO" id="GO:0016226">
    <property type="term" value="P:iron-sulfur cluster assembly"/>
    <property type="evidence" value="ECO:0007669"/>
    <property type="project" value="UniProtKB-UniRule"/>
</dbReference>
<evidence type="ECO:0000256" key="3">
    <source>
        <dbReference type="SAM" id="SignalP"/>
    </source>
</evidence>
<dbReference type="AlphaFoldDB" id="A0A2J7QSJ4"/>
<feature type="chain" id="PRO_5014380270" description="MMS19 nucleotide excision repair protein" evidence="3">
    <location>
        <begin position="25"/>
        <end position="335"/>
    </location>
</feature>
<feature type="domain" description="MMS19 C-terminal" evidence="4">
    <location>
        <begin position="4"/>
        <end position="278"/>
    </location>
</feature>
<dbReference type="Proteomes" id="UP000235965">
    <property type="component" value="Unassembled WGS sequence"/>
</dbReference>
<gene>
    <name evidence="5" type="ORF">B7P43_G00763</name>
</gene>
<dbReference type="GO" id="GO:0097361">
    <property type="term" value="C:cytosolic [4Fe-4S] assembly targeting complex"/>
    <property type="evidence" value="ECO:0007669"/>
    <property type="project" value="UniProtKB-UniRule"/>
</dbReference>
<comment type="caution">
    <text evidence="5">The sequence shown here is derived from an EMBL/GenBank/DDBJ whole genome shotgun (WGS) entry which is preliminary data.</text>
</comment>
<dbReference type="InterPro" id="IPR039920">
    <property type="entry name" value="MMS19"/>
</dbReference>
<dbReference type="Pfam" id="PF12460">
    <property type="entry name" value="MMS19_C"/>
    <property type="match status" value="1"/>
</dbReference>
<keyword evidence="2" id="KW-0227">DNA damage</keyword>
<keyword evidence="2" id="KW-0206">Cytoskeleton</keyword>
<evidence type="ECO:0000259" key="4">
    <source>
        <dbReference type="Pfam" id="PF12460"/>
    </source>
</evidence>
<dbReference type="OrthoDB" id="342900at2759"/>
<comment type="function">
    <text evidence="2">Key component of the cytosolic iron-sulfur protein assembly (CIA) complex, a multiprotein complex that mediates the incorporation of iron-sulfur cluster into apoproteins specifically involved in DNA metabolism and genomic integrity. In the CIA complex, MMS19 acts as an adapter between early-acting CIA components and a subset of cellular target iron-sulfur proteins.</text>
</comment>
<dbReference type="EMBL" id="NEVH01011876">
    <property type="protein sequence ID" value="PNF31558.1"/>
    <property type="molecule type" value="Genomic_DNA"/>
</dbReference>
<comment type="similarity">
    <text evidence="1 2">Belongs to the MET18/MMS19 family.</text>
</comment>
<accession>A0A2J7QSJ4</accession>
<feature type="signal peptide" evidence="3">
    <location>
        <begin position="1"/>
        <end position="24"/>
    </location>
</feature>
<keyword evidence="6" id="KW-1185">Reference proteome</keyword>
<dbReference type="GO" id="GO:0005819">
    <property type="term" value="C:spindle"/>
    <property type="evidence" value="ECO:0007669"/>
    <property type="project" value="UniProtKB-SubCell"/>
</dbReference>
<evidence type="ECO:0000256" key="2">
    <source>
        <dbReference type="RuleBase" id="RU367072"/>
    </source>
</evidence>
<name>A0A2J7QSJ4_9NEOP</name>
<proteinExistence type="inferred from homology"/>
<dbReference type="PANTHER" id="PTHR12891">
    <property type="entry name" value="DNA REPAIR/TRANSCRIPTION PROTEIN MET18/MMS19"/>
    <property type="match status" value="1"/>
</dbReference>
<keyword evidence="2" id="KW-0234">DNA repair</keyword>
<keyword evidence="2" id="KW-0539">Nucleus</keyword>
<dbReference type="GO" id="GO:0051604">
    <property type="term" value="P:protein maturation"/>
    <property type="evidence" value="ECO:0007669"/>
    <property type="project" value="UniProtKB-UniRule"/>
</dbReference>
<sequence length="335" mass="37832">MASSSWHVTQSVVLLEALLSPVRQDVNIPPLSCLVMQLQTLAIHTSHPLTSRSAARFVASLVNKAHDDEPLAVLLSNLLVTLLDTLDQDDIPVMKATNAVNLFAWLTKALVMRGHRQTDIWVGKLIAMLSHDAVGTCVAEGFKLIMIQNEEYMNSDNYGNIRILYRQRFFQTFPELVEHYHHAAQPVRCNFLIALAYMLQGVPRVVLTMSLPELIPLLVESLEQSKVVLLLSILEILRDLLESKHSVLEGHIQTFLPRFLKLTRFQDSLKVRIAALQCALQMCNYPTHLLLPYKQQTVHELGSCLDDPKRLVRQQAVSTRSRWYLIGASGEPTKT</sequence>
<comment type="subunit">
    <text evidence="2">Component of the CIA complex.</text>
</comment>
<dbReference type="GO" id="GO:0006281">
    <property type="term" value="P:DNA repair"/>
    <property type="evidence" value="ECO:0007669"/>
    <property type="project" value="UniProtKB-UniRule"/>
</dbReference>
<dbReference type="PANTHER" id="PTHR12891:SF0">
    <property type="entry name" value="MMS19 NUCLEOTIDE EXCISION REPAIR PROTEIN HOMOLOG"/>
    <property type="match status" value="1"/>
</dbReference>
<comment type="subcellular location">
    <subcellularLocation>
        <location evidence="2">Cytoplasm</location>
        <location evidence="2">Cytoskeleton</location>
        <location evidence="2">Spindle</location>
    </subcellularLocation>
    <subcellularLocation>
        <location evidence="2">Nucleus</location>
    </subcellularLocation>
</comment>
<dbReference type="InterPro" id="IPR024687">
    <property type="entry name" value="MMS19_C"/>
</dbReference>
<protein>
    <recommendedName>
        <fullName evidence="2">MMS19 nucleotide excision repair protein</fullName>
    </recommendedName>
</protein>
<evidence type="ECO:0000313" key="5">
    <source>
        <dbReference type="EMBL" id="PNF31558.1"/>
    </source>
</evidence>
<evidence type="ECO:0000313" key="6">
    <source>
        <dbReference type="Proteomes" id="UP000235965"/>
    </source>
</evidence>